<organism evidence="1 2">
    <name type="scientific">Sphingoaurantiacus capsulatus</name>
    <dbReference type="NCBI Taxonomy" id="1771310"/>
    <lineage>
        <taxon>Bacteria</taxon>
        <taxon>Pseudomonadati</taxon>
        <taxon>Pseudomonadota</taxon>
        <taxon>Alphaproteobacteria</taxon>
        <taxon>Sphingomonadales</taxon>
        <taxon>Sphingosinicellaceae</taxon>
        <taxon>Sphingoaurantiacus</taxon>
    </lineage>
</organism>
<reference evidence="2" key="1">
    <citation type="journal article" date="2019" name="Int. J. Syst. Evol. Microbiol.">
        <title>The Global Catalogue of Microorganisms (GCM) 10K type strain sequencing project: providing services to taxonomists for standard genome sequencing and annotation.</title>
        <authorList>
            <consortium name="The Broad Institute Genomics Platform"/>
            <consortium name="The Broad Institute Genome Sequencing Center for Infectious Disease"/>
            <person name="Wu L."/>
            <person name="Ma J."/>
        </authorList>
    </citation>
    <scope>NUCLEOTIDE SEQUENCE [LARGE SCALE GENOMIC DNA]</scope>
    <source>
        <strain evidence="2">KCTC 42644</strain>
    </source>
</reference>
<gene>
    <name evidence="1" type="ORF">ACFOMD_01645</name>
</gene>
<sequence length="65" mass="6798">MQVTFKFGIGDRVEIASLGGARGRVKGLFVGEDKRRQVSVAYVDGDGDPAGPGWFGEEDLVAAAA</sequence>
<name>A0ABV7X9D9_9SPHN</name>
<dbReference type="RefSeq" id="WP_380855808.1">
    <property type="nucleotide sequence ID" value="NZ_JBHRXV010000001.1"/>
</dbReference>
<keyword evidence="2" id="KW-1185">Reference proteome</keyword>
<proteinExistence type="predicted"/>
<comment type="caution">
    <text evidence="1">The sequence shown here is derived from an EMBL/GenBank/DDBJ whole genome shotgun (WGS) entry which is preliminary data.</text>
</comment>
<protein>
    <recommendedName>
        <fullName evidence="3">KOW domain-containing protein</fullName>
    </recommendedName>
</protein>
<evidence type="ECO:0008006" key="3">
    <source>
        <dbReference type="Google" id="ProtNLM"/>
    </source>
</evidence>
<evidence type="ECO:0000313" key="2">
    <source>
        <dbReference type="Proteomes" id="UP001595615"/>
    </source>
</evidence>
<evidence type="ECO:0000313" key="1">
    <source>
        <dbReference type="EMBL" id="MFC3711254.1"/>
    </source>
</evidence>
<dbReference type="EMBL" id="JBHRXV010000001">
    <property type="protein sequence ID" value="MFC3711254.1"/>
    <property type="molecule type" value="Genomic_DNA"/>
</dbReference>
<dbReference type="Proteomes" id="UP001595615">
    <property type="component" value="Unassembled WGS sequence"/>
</dbReference>
<accession>A0ABV7X9D9</accession>